<reference evidence="2 3" key="1">
    <citation type="submission" date="2020-10" db="EMBL/GenBank/DDBJ databases">
        <title>Complete genome sequence of Paludibaculum fermentans P105T, a facultatively anaerobic acidobacterium capable of dissimilatory Fe(III) reduction.</title>
        <authorList>
            <person name="Dedysh S.N."/>
            <person name="Beletsky A.V."/>
            <person name="Kulichevskaya I.S."/>
            <person name="Mardanov A.V."/>
            <person name="Ravin N.V."/>
        </authorList>
    </citation>
    <scope>NUCLEOTIDE SEQUENCE [LARGE SCALE GENOMIC DNA]</scope>
    <source>
        <strain evidence="2 3">P105</strain>
    </source>
</reference>
<dbReference type="Gene3D" id="3.90.226.30">
    <property type="match status" value="1"/>
</dbReference>
<dbReference type="Pfam" id="PF09861">
    <property type="entry name" value="Lar_N"/>
    <property type="match status" value="1"/>
</dbReference>
<dbReference type="EMBL" id="CP063849">
    <property type="protein sequence ID" value="QOY89226.1"/>
    <property type="molecule type" value="Genomic_DNA"/>
</dbReference>
<feature type="domain" description="LarA-like N-terminal" evidence="1">
    <location>
        <begin position="30"/>
        <end position="180"/>
    </location>
</feature>
<sequence length="423" mass="46727">MSLYFAAGSETTEFTSAELKTALYQALDALGPRKRVLCLPPDITRFHSRAGELTRLAWEYYGDSLAAVLPALGTHTAMTEAEIGHMFGDMPVSLFKVHDWRNGITTLGEVPASFIREVSEGALDFTWPAQVANLVAEGGFDLILSLGQVVPHEVIGMANYNKNVFVGTGGSEGINKSHFLGAVYGMERIMGRADTPVRRVLNYASDHFAQHLPIVYVQTVVGKNNAGQLALRGLYVGDDVECFEKASALSLKVNFVMMEREIKKAVVFLDPSEFRSTWLGNKSVYRTRMALADGGDLIVLAPGVKEFGEDPTIDKLIRKYGYRNTPDVLEAVKNNPDLAGNLSAAAHLIHGTSEGRFRITYCPGYLTREEVESVHYQYGNLAEMTQKYNPESLQDGFNDVDGEEIFYISNPALGLWAYRGRFQ</sequence>
<protein>
    <submittedName>
        <fullName evidence="2">DUF2088 domain-containing protein</fullName>
    </submittedName>
</protein>
<keyword evidence="3" id="KW-1185">Reference proteome</keyword>
<dbReference type="InterPro" id="IPR043166">
    <property type="entry name" value="LarA-like_C"/>
</dbReference>
<gene>
    <name evidence="2" type="ORF">IRI77_04515</name>
</gene>
<dbReference type="KEGG" id="pfer:IRI77_04515"/>
<evidence type="ECO:0000313" key="3">
    <source>
        <dbReference type="Proteomes" id="UP000593892"/>
    </source>
</evidence>
<evidence type="ECO:0000259" key="1">
    <source>
        <dbReference type="Pfam" id="PF09861"/>
    </source>
</evidence>
<dbReference type="InterPro" id="IPR048068">
    <property type="entry name" value="LarA-like"/>
</dbReference>
<dbReference type="PANTHER" id="PTHR33171">
    <property type="entry name" value="LAR_N DOMAIN-CONTAINING PROTEIN"/>
    <property type="match status" value="1"/>
</dbReference>
<dbReference type="Gene3D" id="3.40.50.11440">
    <property type="match status" value="1"/>
</dbReference>
<dbReference type="Proteomes" id="UP000593892">
    <property type="component" value="Chromosome"/>
</dbReference>
<dbReference type="PANTHER" id="PTHR33171:SF17">
    <property type="entry name" value="LARA-LIKE N-TERMINAL DOMAIN-CONTAINING PROTEIN"/>
    <property type="match status" value="1"/>
</dbReference>
<dbReference type="InterPro" id="IPR018657">
    <property type="entry name" value="LarA-like_N"/>
</dbReference>
<dbReference type="AlphaFoldDB" id="A0A7S7SM78"/>
<proteinExistence type="predicted"/>
<accession>A0A7S7SM78</accession>
<dbReference type="RefSeq" id="WP_194450888.1">
    <property type="nucleotide sequence ID" value="NZ_CP063849.1"/>
</dbReference>
<dbReference type="GO" id="GO:0050043">
    <property type="term" value="F:lactate racemase activity"/>
    <property type="evidence" value="ECO:0007669"/>
    <property type="project" value="InterPro"/>
</dbReference>
<name>A0A7S7SM78_PALFE</name>
<organism evidence="2 3">
    <name type="scientific">Paludibaculum fermentans</name>
    <dbReference type="NCBI Taxonomy" id="1473598"/>
    <lineage>
        <taxon>Bacteria</taxon>
        <taxon>Pseudomonadati</taxon>
        <taxon>Acidobacteriota</taxon>
        <taxon>Terriglobia</taxon>
        <taxon>Bryobacterales</taxon>
        <taxon>Bryobacteraceae</taxon>
        <taxon>Paludibaculum</taxon>
    </lineage>
</organism>
<evidence type="ECO:0000313" key="2">
    <source>
        <dbReference type="EMBL" id="QOY89226.1"/>
    </source>
</evidence>